<dbReference type="Proteomes" id="UP001596266">
    <property type="component" value="Unassembled WGS sequence"/>
</dbReference>
<dbReference type="RefSeq" id="WP_343886619.1">
    <property type="nucleotide sequence ID" value="NZ_BAAAKI010000017.1"/>
</dbReference>
<evidence type="ECO:0000256" key="1">
    <source>
        <dbReference type="SAM" id="Phobius"/>
    </source>
</evidence>
<keyword evidence="1" id="KW-0472">Membrane</keyword>
<sequence>MTGWELTAARAAVIALLGLFAVLGGSPIVRGTFRLVDRTTTREVNQAAADPASPDLPSVKSVERATRKLRGGIWIGRLERIAIYAGLVAHYPEAIAISLALKGLARYPELKAPSPGAAEGFIIGTFVSVLWACACAGLGLWFAGLL</sequence>
<keyword evidence="1" id="KW-1133">Transmembrane helix</keyword>
<evidence type="ECO:0000313" key="3">
    <source>
        <dbReference type="Proteomes" id="UP001596266"/>
    </source>
</evidence>
<keyword evidence="1" id="KW-0812">Transmembrane</keyword>
<dbReference type="EMBL" id="JBHSUA010000002">
    <property type="protein sequence ID" value="MFC6395453.1"/>
    <property type="molecule type" value="Genomic_DNA"/>
</dbReference>
<keyword evidence="3" id="KW-1185">Reference proteome</keyword>
<feature type="transmembrane region" description="Helical" evidence="1">
    <location>
        <begin position="81"/>
        <end position="101"/>
    </location>
</feature>
<feature type="transmembrane region" description="Helical" evidence="1">
    <location>
        <begin position="121"/>
        <end position="143"/>
    </location>
</feature>
<organism evidence="2 3">
    <name type="scientific">Luteococcus sanguinis</name>
    <dbReference type="NCBI Taxonomy" id="174038"/>
    <lineage>
        <taxon>Bacteria</taxon>
        <taxon>Bacillati</taxon>
        <taxon>Actinomycetota</taxon>
        <taxon>Actinomycetes</taxon>
        <taxon>Propionibacteriales</taxon>
        <taxon>Propionibacteriaceae</taxon>
        <taxon>Luteococcus</taxon>
    </lineage>
</organism>
<evidence type="ECO:0000313" key="2">
    <source>
        <dbReference type="EMBL" id="MFC6395453.1"/>
    </source>
</evidence>
<accession>A0ABW1WW10</accession>
<proteinExistence type="predicted"/>
<name>A0ABW1WW10_9ACTN</name>
<comment type="caution">
    <text evidence="2">The sequence shown here is derived from an EMBL/GenBank/DDBJ whole genome shotgun (WGS) entry which is preliminary data.</text>
</comment>
<reference evidence="3" key="1">
    <citation type="journal article" date="2019" name="Int. J. Syst. Evol. Microbiol.">
        <title>The Global Catalogue of Microorganisms (GCM) 10K type strain sequencing project: providing services to taxonomists for standard genome sequencing and annotation.</title>
        <authorList>
            <consortium name="The Broad Institute Genomics Platform"/>
            <consortium name="The Broad Institute Genome Sequencing Center for Infectious Disease"/>
            <person name="Wu L."/>
            <person name="Ma J."/>
        </authorList>
    </citation>
    <scope>NUCLEOTIDE SEQUENCE [LARGE SCALE GENOMIC DNA]</scope>
    <source>
        <strain evidence="3">CGMCC 1.15277</strain>
    </source>
</reference>
<evidence type="ECO:0008006" key="4">
    <source>
        <dbReference type="Google" id="ProtNLM"/>
    </source>
</evidence>
<feature type="transmembrane region" description="Helical" evidence="1">
    <location>
        <begin position="6"/>
        <end position="29"/>
    </location>
</feature>
<protein>
    <recommendedName>
        <fullName evidence="4">MAPEG family protein</fullName>
    </recommendedName>
</protein>
<gene>
    <name evidence="2" type="ORF">ACFP57_00380</name>
</gene>